<proteinExistence type="predicted"/>
<comment type="caution">
    <text evidence="1">The sequence shown here is derived from an EMBL/GenBank/DDBJ whole genome shotgun (WGS) entry which is preliminary data.</text>
</comment>
<organism evidence="1 2">
    <name type="scientific">Bowdeniella nasicola</name>
    <dbReference type="NCBI Taxonomy" id="208480"/>
    <lineage>
        <taxon>Bacteria</taxon>
        <taxon>Bacillati</taxon>
        <taxon>Actinomycetota</taxon>
        <taxon>Actinomycetes</taxon>
        <taxon>Actinomycetales</taxon>
        <taxon>Actinomycetaceae</taxon>
        <taxon>Bowdeniella</taxon>
    </lineage>
</organism>
<dbReference type="EMBL" id="MQVR01000017">
    <property type="protein sequence ID" value="OKL54385.1"/>
    <property type="molecule type" value="Genomic_DNA"/>
</dbReference>
<keyword evidence="2" id="KW-1185">Reference proteome</keyword>
<dbReference type="Proteomes" id="UP000185628">
    <property type="component" value="Unassembled WGS sequence"/>
</dbReference>
<evidence type="ECO:0000313" key="1">
    <source>
        <dbReference type="EMBL" id="OKL54385.1"/>
    </source>
</evidence>
<sequence length="178" mass="19370">MRDHMASVASSRAKGWREISRATAPVSEDFVADLRDGTWISRILDSMAWTNEGGERLVATARTILPFERGAASRPLASDVVELQHGNDGDPDLSARCAQQYEWCAAEADAWSSGDEAGGRELRLRQFTDLDGALLDDLIDHCNGLVTGLHSDIHVVIARVITAFLALESGRNLTDPLP</sequence>
<evidence type="ECO:0000313" key="2">
    <source>
        <dbReference type="Proteomes" id="UP000185628"/>
    </source>
</evidence>
<protein>
    <submittedName>
        <fullName evidence="1">Uncharacterized protein</fullName>
    </submittedName>
</protein>
<dbReference type="AlphaFoldDB" id="A0A1Q5Q3M6"/>
<accession>A0A1Q5Q3M6</accession>
<reference evidence="2" key="1">
    <citation type="submission" date="2016-12" db="EMBL/GenBank/DDBJ databases">
        <authorList>
            <person name="Meng X."/>
        </authorList>
    </citation>
    <scope>NUCLEOTIDE SEQUENCE [LARGE SCALE GENOMIC DNA]</scope>
    <source>
        <strain evidence="2">DSM 19116</strain>
    </source>
</reference>
<name>A0A1Q5Q3M6_9ACTO</name>
<gene>
    <name evidence="1" type="ORF">BSZ39_04310</name>
</gene>